<gene>
    <name evidence="5" type="ORF">PHSY_001943</name>
</gene>
<dbReference type="InterPro" id="IPR036864">
    <property type="entry name" value="Zn2-C6_fun-type_DNA-bd_sf"/>
</dbReference>
<dbReference type="STRING" id="1305764.R9P058"/>
<dbReference type="RefSeq" id="XP_012187959.1">
    <property type="nucleotide sequence ID" value="XM_012332569.1"/>
</dbReference>
<dbReference type="OrthoDB" id="3364175at2759"/>
<dbReference type="EMBL" id="DF238784">
    <property type="protein sequence ID" value="GAC94372.1"/>
    <property type="molecule type" value="Genomic_DNA"/>
</dbReference>
<keyword evidence="2" id="KW-0539">Nucleus</keyword>
<feature type="domain" description="Zn(2)-C6 fungal-type" evidence="4">
    <location>
        <begin position="20"/>
        <end position="50"/>
    </location>
</feature>
<dbReference type="InterPro" id="IPR007219">
    <property type="entry name" value="XnlR_reg_dom"/>
</dbReference>
<dbReference type="PROSITE" id="PS00463">
    <property type="entry name" value="ZN2_CY6_FUNGAL_1"/>
    <property type="match status" value="1"/>
</dbReference>
<feature type="compositionally biased region" description="Basic and acidic residues" evidence="3">
    <location>
        <begin position="46"/>
        <end position="55"/>
    </location>
</feature>
<dbReference type="InterPro" id="IPR050987">
    <property type="entry name" value="AtrR-like"/>
</dbReference>
<dbReference type="SMART" id="SM00066">
    <property type="entry name" value="GAL4"/>
    <property type="match status" value="1"/>
</dbReference>
<dbReference type="PANTHER" id="PTHR46910">
    <property type="entry name" value="TRANSCRIPTION FACTOR PDR1"/>
    <property type="match status" value="1"/>
</dbReference>
<dbReference type="Gene3D" id="4.10.240.10">
    <property type="entry name" value="Zn(2)-C6 fungal-type DNA-binding domain"/>
    <property type="match status" value="1"/>
</dbReference>
<evidence type="ECO:0000313" key="6">
    <source>
        <dbReference type="Proteomes" id="UP000014071"/>
    </source>
</evidence>
<name>R9P058_PSEHS</name>
<feature type="compositionally biased region" description="Polar residues" evidence="3">
    <location>
        <begin position="110"/>
        <end position="120"/>
    </location>
</feature>
<dbReference type="GO" id="GO:0006351">
    <property type="term" value="P:DNA-templated transcription"/>
    <property type="evidence" value="ECO:0007669"/>
    <property type="project" value="InterPro"/>
</dbReference>
<feature type="compositionally biased region" description="Basic residues" evidence="3">
    <location>
        <begin position="56"/>
        <end position="65"/>
    </location>
</feature>
<evidence type="ECO:0000256" key="1">
    <source>
        <dbReference type="ARBA" id="ARBA00022723"/>
    </source>
</evidence>
<dbReference type="GO" id="GO:0000981">
    <property type="term" value="F:DNA-binding transcription factor activity, RNA polymerase II-specific"/>
    <property type="evidence" value="ECO:0007669"/>
    <property type="project" value="InterPro"/>
</dbReference>
<sequence>MADDEAAPPPELKRKRLSHACKACRARKVRCDERLPACTNCVKSKTECITDDPRKPHLASVKRTRASSIGSTAAAPVSATPSEEPPADIKSLQSANDNKAHSARPRKPSVKQSHPPNRSADSSRLKEDEDPQLEQASAAATSPWADPTWMRNTLGSSSASIISDSQAQDRFKYVGSSNLQVFSHWIDLLLAKQRASHDHIRRKAPDTAISDHFDHGRIHSEEYQLPLRPILPALTHLAHFDDILNDFFNDANAVFPVFDEEVLRRDAVRFIQQYRLDDASLMRLDLIAPYEVPLLATIYIVTAISLLDATPRQPDQVKIYLDAAYSLYGHIIGVPYLSSVQALLMLHLVLRASSKDGAAWQALSSAIRIAYSIGLHRAPPSPPLHSAALEKTKARIWWCCYALDRIATLDSGRPTMINDLDVQLSAPRPIPKATQIDAASPKAEGLSDQVYNERYLACLVSLCRLKAEIHNALYTSRNQTVDESELFSTIASLDQRLLDWSSTCLTSLHLPTMSSEEALRAVSKPRDLQTLHLLCTFHFTVINVHRASVMLDTRLYRHHVASKLTRRKDRLLSAETICRGSARAIIRCINQYCLVHRCSTRMISGTISLSAVYVLAICIFKHPQEWNVSSDLALIDSIAKKVSKDYSDDGMPSGFTSIFETLQRLAVQCVRCSVSRPPSPPLAELGREKEEKDKWQGGDVSLEPFWKSLGFGNVLSNVDDSMAGAAIDGTQTTAVAEQGATASGATFQSLLHLDQPDELLCSLLGLPDFFTPTNADGAFSFDPIADPLEGETIGGTAHHSAI</sequence>
<feature type="region of interest" description="Disordered" evidence="3">
    <location>
        <begin position="46"/>
        <end position="149"/>
    </location>
</feature>
<keyword evidence="1" id="KW-0479">Metal-binding</keyword>
<evidence type="ECO:0000256" key="3">
    <source>
        <dbReference type="SAM" id="MobiDB-lite"/>
    </source>
</evidence>
<dbReference type="GO" id="GO:0003677">
    <property type="term" value="F:DNA binding"/>
    <property type="evidence" value="ECO:0007669"/>
    <property type="project" value="InterPro"/>
</dbReference>
<dbReference type="SMART" id="SM00906">
    <property type="entry name" value="Fungal_trans"/>
    <property type="match status" value="1"/>
</dbReference>
<dbReference type="HOGENOM" id="CLU_010508_2_0_1"/>
<dbReference type="GeneID" id="24107238"/>
<feature type="compositionally biased region" description="Low complexity" evidence="3">
    <location>
        <begin position="71"/>
        <end position="82"/>
    </location>
</feature>
<dbReference type="CDD" id="cd12148">
    <property type="entry name" value="fungal_TF_MHR"/>
    <property type="match status" value="1"/>
</dbReference>
<evidence type="ECO:0000259" key="4">
    <source>
        <dbReference type="PROSITE" id="PS50048"/>
    </source>
</evidence>
<dbReference type="Proteomes" id="UP000014071">
    <property type="component" value="Unassembled WGS sequence"/>
</dbReference>
<reference evidence="6" key="1">
    <citation type="journal article" date="2013" name="Genome Announc.">
        <title>Draft genome sequence of the basidiomycetous yeast-like fungus Pseudozyma hubeiensis SY62, which produces an abundant amount of the biosurfactant mannosylerythritol lipids.</title>
        <authorList>
            <person name="Konishi M."/>
            <person name="Hatada Y."/>
            <person name="Horiuchi J."/>
        </authorList>
    </citation>
    <scope>NUCLEOTIDE SEQUENCE [LARGE SCALE GENOMIC DNA]</scope>
    <source>
        <strain evidence="6">SY62</strain>
    </source>
</reference>
<dbReference type="Pfam" id="PF00172">
    <property type="entry name" value="Zn_clus"/>
    <property type="match status" value="1"/>
</dbReference>
<dbReference type="InterPro" id="IPR001138">
    <property type="entry name" value="Zn2Cys6_DnaBD"/>
</dbReference>
<evidence type="ECO:0000256" key="2">
    <source>
        <dbReference type="ARBA" id="ARBA00023242"/>
    </source>
</evidence>
<organism evidence="5 6">
    <name type="scientific">Pseudozyma hubeiensis (strain SY62)</name>
    <name type="common">Yeast</name>
    <dbReference type="NCBI Taxonomy" id="1305764"/>
    <lineage>
        <taxon>Eukaryota</taxon>
        <taxon>Fungi</taxon>
        <taxon>Dikarya</taxon>
        <taxon>Basidiomycota</taxon>
        <taxon>Ustilaginomycotina</taxon>
        <taxon>Ustilaginomycetes</taxon>
        <taxon>Ustilaginales</taxon>
        <taxon>Ustilaginaceae</taxon>
        <taxon>Pseudozyma</taxon>
    </lineage>
</organism>
<dbReference type="SUPFAM" id="SSF57701">
    <property type="entry name" value="Zn2/Cys6 DNA-binding domain"/>
    <property type="match status" value="1"/>
</dbReference>
<dbReference type="GO" id="GO:0008270">
    <property type="term" value="F:zinc ion binding"/>
    <property type="evidence" value="ECO:0007669"/>
    <property type="project" value="InterPro"/>
</dbReference>
<proteinExistence type="predicted"/>
<dbReference type="PROSITE" id="PS50048">
    <property type="entry name" value="ZN2_CY6_FUNGAL_2"/>
    <property type="match status" value="1"/>
</dbReference>
<dbReference type="Pfam" id="PF04082">
    <property type="entry name" value="Fungal_trans"/>
    <property type="match status" value="1"/>
</dbReference>
<dbReference type="CDD" id="cd00067">
    <property type="entry name" value="GAL4"/>
    <property type="match status" value="1"/>
</dbReference>
<dbReference type="AlphaFoldDB" id="R9P058"/>
<protein>
    <submittedName>
        <fullName evidence="5">Transcription factor</fullName>
    </submittedName>
</protein>
<accession>R9P058</accession>
<dbReference type="PANTHER" id="PTHR46910:SF1">
    <property type="entry name" value="MISCELLANEOUS ZN(II)2CYS6 TRANSCRIPTION FACTOR (EUROFUNG)-RELATED"/>
    <property type="match status" value="1"/>
</dbReference>
<dbReference type="eggNOG" id="ENOG502SH59">
    <property type="taxonomic scope" value="Eukaryota"/>
</dbReference>
<evidence type="ECO:0000313" key="5">
    <source>
        <dbReference type="EMBL" id="GAC94372.1"/>
    </source>
</evidence>
<keyword evidence="6" id="KW-1185">Reference proteome</keyword>